<keyword evidence="4 7" id="KW-0808">Transferase</keyword>
<organism evidence="7 8">
    <name type="scientific">Kitasatospora acidiphila</name>
    <dbReference type="NCBI Taxonomy" id="2567942"/>
    <lineage>
        <taxon>Bacteria</taxon>
        <taxon>Bacillati</taxon>
        <taxon>Actinomycetota</taxon>
        <taxon>Actinomycetes</taxon>
        <taxon>Kitasatosporales</taxon>
        <taxon>Streptomycetaceae</taxon>
        <taxon>Kitasatospora</taxon>
    </lineage>
</organism>
<reference evidence="7 8" key="1">
    <citation type="submission" date="2019-06" db="EMBL/GenBank/DDBJ databases">
        <title>Description of Kitasatospora acidophila sp. nov. isolated from pine grove soil, and reclassification of Streptomyces novaecaesareae to Kitasatospora novaeceasareae comb. nov.</title>
        <authorList>
            <person name="Kim M.J."/>
        </authorList>
    </citation>
    <scope>NUCLEOTIDE SEQUENCE [LARGE SCALE GENOMIC DNA]</scope>
    <source>
        <strain evidence="7 8">MMS16-CNU292</strain>
    </source>
</reference>
<evidence type="ECO:0000256" key="1">
    <source>
        <dbReference type="ARBA" id="ARBA00004776"/>
    </source>
</evidence>
<evidence type="ECO:0000259" key="6">
    <source>
        <dbReference type="Pfam" id="PF00535"/>
    </source>
</evidence>
<keyword evidence="8" id="KW-1185">Reference proteome</keyword>
<dbReference type="PANTHER" id="PTHR43179">
    <property type="entry name" value="RHAMNOSYLTRANSFERASE WBBL"/>
    <property type="match status" value="1"/>
</dbReference>
<evidence type="ECO:0000256" key="4">
    <source>
        <dbReference type="ARBA" id="ARBA00022679"/>
    </source>
</evidence>
<protein>
    <submittedName>
        <fullName evidence="7">Glycosyltransferase family 2 protein</fullName>
    </submittedName>
</protein>
<feature type="region of interest" description="Disordered" evidence="5">
    <location>
        <begin position="1"/>
        <end position="21"/>
    </location>
</feature>
<evidence type="ECO:0000313" key="8">
    <source>
        <dbReference type="Proteomes" id="UP000319103"/>
    </source>
</evidence>
<dbReference type="PANTHER" id="PTHR43179:SF12">
    <property type="entry name" value="GALACTOFURANOSYLTRANSFERASE GLFT2"/>
    <property type="match status" value="1"/>
</dbReference>
<dbReference type="Proteomes" id="UP000319103">
    <property type="component" value="Unassembled WGS sequence"/>
</dbReference>
<dbReference type="OrthoDB" id="5174363at2"/>
<dbReference type="Gene3D" id="3.90.550.10">
    <property type="entry name" value="Spore Coat Polysaccharide Biosynthesis Protein SpsA, Chain A"/>
    <property type="match status" value="1"/>
</dbReference>
<dbReference type="InterPro" id="IPR029044">
    <property type="entry name" value="Nucleotide-diphossugar_trans"/>
</dbReference>
<evidence type="ECO:0000256" key="5">
    <source>
        <dbReference type="SAM" id="MobiDB-lite"/>
    </source>
</evidence>
<evidence type="ECO:0000256" key="2">
    <source>
        <dbReference type="ARBA" id="ARBA00006739"/>
    </source>
</evidence>
<comment type="similarity">
    <text evidence="2">Belongs to the glycosyltransferase 2 family.</text>
</comment>
<dbReference type="AlphaFoldDB" id="A0A540VYZ4"/>
<comment type="pathway">
    <text evidence="1">Cell wall biogenesis; cell wall polysaccharide biosynthesis.</text>
</comment>
<proteinExistence type="inferred from homology"/>
<gene>
    <name evidence="7" type="ORF">E6W39_06485</name>
</gene>
<dbReference type="EMBL" id="VIGB01000003">
    <property type="protein sequence ID" value="TQF01985.1"/>
    <property type="molecule type" value="Genomic_DNA"/>
</dbReference>
<dbReference type="Pfam" id="PF00535">
    <property type="entry name" value="Glycos_transf_2"/>
    <property type="match status" value="1"/>
</dbReference>
<keyword evidence="3" id="KW-0328">Glycosyltransferase</keyword>
<feature type="compositionally biased region" description="Polar residues" evidence="5">
    <location>
        <begin position="1"/>
        <end position="11"/>
    </location>
</feature>
<evidence type="ECO:0000313" key="7">
    <source>
        <dbReference type="EMBL" id="TQF01985.1"/>
    </source>
</evidence>
<evidence type="ECO:0000256" key="3">
    <source>
        <dbReference type="ARBA" id="ARBA00022676"/>
    </source>
</evidence>
<dbReference type="SUPFAM" id="SSF53448">
    <property type="entry name" value="Nucleotide-diphospho-sugar transferases"/>
    <property type="match status" value="1"/>
</dbReference>
<feature type="domain" description="Glycosyltransferase 2-like" evidence="6">
    <location>
        <begin position="69"/>
        <end position="183"/>
    </location>
</feature>
<dbReference type="InterPro" id="IPR001173">
    <property type="entry name" value="Glyco_trans_2-like"/>
</dbReference>
<name>A0A540VYZ4_9ACTN</name>
<sequence>MTGDQRPTGTNPAGKENQVPHPIVDVVLLTMNDRPEEEHASQATLLAQRGVEVRVCVVGNGCTPVVVPPGARTVVLPENLGIPGGRNEGARALAELDPPADYLFFLDNDASFPHPDVLAQLVAEAEKHPEAAYVQPRLTGPDDTTTPRRWVPRLRVGDPGRPGTITSMTEGVVLVRRAVFEQVGGWNGGLFLYHEGFDLSWRIWDRGCTGWYAAGIRMHHPLSSPTRHALFYRLSARNRVWVAYRNLPAPLITPYLLVWTASTAVRAVRGGGARESWQGFREGWAGRHDQDRHPMSWRTAWRLTAAGRPPVL</sequence>
<dbReference type="GO" id="GO:0016757">
    <property type="term" value="F:glycosyltransferase activity"/>
    <property type="evidence" value="ECO:0007669"/>
    <property type="project" value="UniProtKB-KW"/>
</dbReference>
<comment type="caution">
    <text evidence="7">The sequence shown here is derived from an EMBL/GenBank/DDBJ whole genome shotgun (WGS) entry which is preliminary data.</text>
</comment>
<accession>A0A540VYZ4</accession>